<accession>A0AA88HJU5</accession>
<keyword evidence="2" id="KW-0812">Transmembrane</keyword>
<evidence type="ECO:0000256" key="2">
    <source>
        <dbReference type="SAM" id="Phobius"/>
    </source>
</evidence>
<keyword evidence="2" id="KW-1133">Transmembrane helix</keyword>
<name>A0AA88HJU5_ARTSF</name>
<gene>
    <name evidence="3" type="ORF">QYM36_014664</name>
</gene>
<keyword evidence="4" id="KW-1185">Reference proteome</keyword>
<feature type="region of interest" description="Disordered" evidence="1">
    <location>
        <begin position="459"/>
        <end position="478"/>
    </location>
</feature>
<sequence>MSLVNFVIPEYCKTGSLKFSKNEKKAKDLYFVPHSRSRKYNDFPTSNVCESKTCKNPKTSNIREESENSSLLFSPHHIHVLIVHEDSVDEEIYQVENTTTLANIKEKTNEKIPKPIMLLRNITQIYIDVPEIPKKWSTALKALGLSATTTAAITTALTWPAAPLLFSGLGRKKRSLTESDYDALCKEVIEKILNMLEEKDHLKEKPSNRLQKRIIKVKRKKGEKGSTLKKAQNEELYNSAEIQNLVRNLIENLGPPELFSVFNSRPKKAYKPKNPFLKKSTYDEVPEKIPNVYTDLSIQGRTPMKNQASFHVLPVSQNEDSKIVADFVENTFNRFKDSDQKIQDKVFSLNQSSFVNSNYQNKVPGQRIKSTTIITQSNEESPSDRIKVVTMSPGIVKSSKATDSPVTYFKVKPFITPTNLNEDLIKMFLDQISVLSDTEASPGSDELQRVLSILETREKSFSEPRTLPPTSPATRLETKSTRVSIPEFLYINPTEVPSTFRNPPYKRTSPKNNRPNNYGPSSLVTITASKNARIPVEVTVTSFPVFTKTPLRPASGLSQKQNIQDKFKNNVQPIYISKPSSFSSVRYSTIGSVPDDEYYEDNDSEYEFDEPVQSVDIPSNLNNDKRYTNIITSTTPFTTSVKPSMAYINNIPVTVDSVSVLNDLRDVAKDTTNTEPTIYYSQLKKIFTGENNAKLSTTKFNRDKNKDEGGITNIFSPFFANPTPSLLQSILNKTPATTTQSSHYESLKNLPKLKNISSLSNAVTDVYDYPGLSGFSDEYADPVVDMPALSYLEQQDFTTEVNKLKDSTEVGFGSKGISSLLANSSDSIVVEALQGAINNPATSNRPSQKNNTRLGVLSNPTKNFAPNPLGNGIASLSASTTNTDSTTGFTYNIGWSVAVFLFSAAVYIGATFLPFAFAVGRKKRSVAYDKNKGLSLIPVVEYMLSYKELYGNNFARLQ</sequence>
<evidence type="ECO:0000313" key="4">
    <source>
        <dbReference type="Proteomes" id="UP001187531"/>
    </source>
</evidence>
<keyword evidence="2" id="KW-0472">Membrane</keyword>
<protein>
    <submittedName>
        <fullName evidence="3">Uncharacterized protein</fullName>
    </submittedName>
</protein>
<dbReference type="EMBL" id="JAVRJZ010000019">
    <property type="protein sequence ID" value="KAK2706697.1"/>
    <property type="molecule type" value="Genomic_DNA"/>
</dbReference>
<proteinExistence type="predicted"/>
<feature type="compositionally biased region" description="Polar residues" evidence="1">
    <location>
        <begin position="510"/>
        <end position="519"/>
    </location>
</feature>
<evidence type="ECO:0000256" key="1">
    <source>
        <dbReference type="SAM" id="MobiDB-lite"/>
    </source>
</evidence>
<feature type="transmembrane region" description="Helical" evidence="2">
    <location>
        <begin position="893"/>
        <end position="920"/>
    </location>
</feature>
<evidence type="ECO:0000313" key="3">
    <source>
        <dbReference type="EMBL" id="KAK2706697.1"/>
    </source>
</evidence>
<comment type="caution">
    <text evidence="3">The sequence shown here is derived from an EMBL/GenBank/DDBJ whole genome shotgun (WGS) entry which is preliminary data.</text>
</comment>
<dbReference type="AlphaFoldDB" id="A0AA88HJU5"/>
<dbReference type="Proteomes" id="UP001187531">
    <property type="component" value="Unassembled WGS sequence"/>
</dbReference>
<reference evidence="3" key="1">
    <citation type="submission" date="2023-07" db="EMBL/GenBank/DDBJ databases">
        <title>Chromosome-level genome assembly of Artemia franciscana.</title>
        <authorList>
            <person name="Jo E."/>
        </authorList>
    </citation>
    <scope>NUCLEOTIDE SEQUENCE</scope>
    <source>
        <tissue evidence="3">Whole body</tissue>
    </source>
</reference>
<organism evidence="3 4">
    <name type="scientific">Artemia franciscana</name>
    <name type="common">Brine shrimp</name>
    <name type="synonym">Artemia sanfranciscana</name>
    <dbReference type="NCBI Taxonomy" id="6661"/>
    <lineage>
        <taxon>Eukaryota</taxon>
        <taxon>Metazoa</taxon>
        <taxon>Ecdysozoa</taxon>
        <taxon>Arthropoda</taxon>
        <taxon>Crustacea</taxon>
        <taxon>Branchiopoda</taxon>
        <taxon>Anostraca</taxon>
        <taxon>Artemiidae</taxon>
        <taxon>Artemia</taxon>
    </lineage>
</organism>
<feature type="region of interest" description="Disordered" evidence="1">
    <location>
        <begin position="499"/>
        <end position="519"/>
    </location>
</feature>